<protein>
    <submittedName>
        <fullName evidence="1">Uncharacterized protein</fullName>
    </submittedName>
</protein>
<proteinExistence type="predicted"/>
<reference evidence="1 2" key="1">
    <citation type="submission" date="2021-06" db="EMBL/GenBank/DDBJ databases">
        <authorList>
            <person name="Palmer J.M."/>
        </authorList>
    </citation>
    <scope>NUCLEOTIDE SEQUENCE [LARGE SCALE GENOMIC DNA]</scope>
    <source>
        <strain evidence="1 2">CL_MEX2019</strain>
        <tissue evidence="1">Muscle</tissue>
    </source>
</reference>
<dbReference type="Proteomes" id="UP001352852">
    <property type="component" value="Unassembled WGS sequence"/>
</dbReference>
<accession>A0ABU7D272</accession>
<gene>
    <name evidence="1" type="ORF">CHARACLAT_029282</name>
</gene>
<name>A0ABU7D272_9TELE</name>
<comment type="caution">
    <text evidence="1">The sequence shown here is derived from an EMBL/GenBank/DDBJ whole genome shotgun (WGS) entry which is preliminary data.</text>
</comment>
<keyword evidence="2" id="KW-1185">Reference proteome</keyword>
<sequence length="101" mass="11827">MRYKFSFQTITWLYQRRKEDKLTVTPVVTETLPVQYLQCFHCEVLLTVGWTSALWNTNLHVTFDLLPNLISYDRSPSARFQSCVFSSQSRFEQDDLRGLGG</sequence>
<organism evidence="1 2">
    <name type="scientific">Characodon lateralis</name>
    <dbReference type="NCBI Taxonomy" id="208331"/>
    <lineage>
        <taxon>Eukaryota</taxon>
        <taxon>Metazoa</taxon>
        <taxon>Chordata</taxon>
        <taxon>Craniata</taxon>
        <taxon>Vertebrata</taxon>
        <taxon>Euteleostomi</taxon>
        <taxon>Actinopterygii</taxon>
        <taxon>Neopterygii</taxon>
        <taxon>Teleostei</taxon>
        <taxon>Neoteleostei</taxon>
        <taxon>Acanthomorphata</taxon>
        <taxon>Ovalentaria</taxon>
        <taxon>Atherinomorphae</taxon>
        <taxon>Cyprinodontiformes</taxon>
        <taxon>Goodeidae</taxon>
        <taxon>Characodon</taxon>
    </lineage>
</organism>
<evidence type="ECO:0000313" key="1">
    <source>
        <dbReference type="EMBL" id="MED6269074.1"/>
    </source>
</evidence>
<evidence type="ECO:0000313" key="2">
    <source>
        <dbReference type="Proteomes" id="UP001352852"/>
    </source>
</evidence>
<dbReference type="EMBL" id="JAHUTJ010012294">
    <property type="protein sequence ID" value="MED6269074.1"/>
    <property type="molecule type" value="Genomic_DNA"/>
</dbReference>